<feature type="compositionally biased region" description="Pro residues" evidence="1">
    <location>
        <begin position="116"/>
        <end position="126"/>
    </location>
</feature>
<accession>A0AAE4AXE0</accession>
<dbReference type="RefSeq" id="WP_307240588.1">
    <property type="nucleotide sequence ID" value="NZ_JAUSUZ010000001.1"/>
</dbReference>
<dbReference type="EMBL" id="JAUSUZ010000001">
    <property type="protein sequence ID" value="MDQ0366915.1"/>
    <property type="molecule type" value="Genomic_DNA"/>
</dbReference>
<feature type="region of interest" description="Disordered" evidence="1">
    <location>
        <begin position="209"/>
        <end position="231"/>
    </location>
</feature>
<evidence type="ECO:0000313" key="3">
    <source>
        <dbReference type="Proteomes" id="UP001240236"/>
    </source>
</evidence>
<proteinExistence type="predicted"/>
<reference evidence="2 3" key="1">
    <citation type="submission" date="2023-07" db="EMBL/GenBank/DDBJ databases">
        <title>Sequencing the genomes of 1000 actinobacteria strains.</title>
        <authorList>
            <person name="Klenk H.-P."/>
        </authorList>
    </citation>
    <scope>NUCLEOTIDE SEQUENCE [LARGE SCALE GENOMIC DNA]</scope>
    <source>
        <strain evidence="2 3">DSM 44709</strain>
    </source>
</reference>
<sequence length="231" mass="25355">MTADDQATEWAALVAWVAWLYDQYELSREERLPLCWPQHPGLVEELRSLKVWREHVYDAPDNGAAHSARSWHGELRQTIAAAISFWAPGCRVGHKPTSQLTDTDPGLRQRWLETGPPQPGTAPAPAPKAAGASVVAGLQMSLADMDAALADGRAVPHSDGLPQFVKHDGGWWIRQFDPGLWLRATDPVQHARLDESSVRMRLADAAVGRHRAKEETDGVRTAGAEQKKGNA</sequence>
<comment type="caution">
    <text evidence="2">The sequence shown here is derived from an EMBL/GenBank/DDBJ whole genome shotgun (WGS) entry which is preliminary data.</text>
</comment>
<organism evidence="2 3">
    <name type="scientific">Catenuloplanes indicus</name>
    <dbReference type="NCBI Taxonomy" id="137267"/>
    <lineage>
        <taxon>Bacteria</taxon>
        <taxon>Bacillati</taxon>
        <taxon>Actinomycetota</taxon>
        <taxon>Actinomycetes</taxon>
        <taxon>Micromonosporales</taxon>
        <taxon>Micromonosporaceae</taxon>
        <taxon>Catenuloplanes</taxon>
    </lineage>
</organism>
<keyword evidence="3" id="KW-1185">Reference proteome</keyword>
<evidence type="ECO:0000313" key="2">
    <source>
        <dbReference type="EMBL" id="MDQ0366915.1"/>
    </source>
</evidence>
<evidence type="ECO:0000256" key="1">
    <source>
        <dbReference type="SAM" id="MobiDB-lite"/>
    </source>
</evidence>
<protein>
    <submittedName>
        <fullName evidence="2">Uncharacterized protein</fullName>
    </submittedName>
</protein>
<dbReference type="Proteomes" id="UP001240236">
    <property type="component" value="Unassembled WGS sequence"/>
</dbReference>
<dbReference type="AlphaFoldDB" id="A0AAE4AXE0"/>
<name>A0AAE4AXE0_9ACTN</name>
<feature type="region of interest" description="Disordered" evidence="1">
    <location>
        <begin position="96"/>
        <end position="130"/>
    </location>
</feature>
<gene>
    <name evidence="2" type="ORF">J2S42_003584</name>
</gene>